<organism evidence="1 2">
    <name type="scientific">Funneliformis mosseae</name>
    <name type="common">Endomycorrhizal fungus</name>
    <name type="synonym">Glomus mosseae</name>
    <dbReference type="NCBI Taxonomy" id="27381"/>
    <lineage>
        <taxon>Eukaryota</taxon>
        <taxon>Fungi</taxon>
        <taxon>Fungi incertae sedis</taxon>
        <taxon>Mucoromycota</taxon>
        <taxon>Glomeromycotina</taxon>
        <taxon>Glomeromycetes</taxon>
        <taxon>Glomerales</taxon>
        <taxon>Glomeraceae</taxon>
        <taxon>Funneliformis</taxon>
    </lineage>
</organism>
<keyword evidence="2" id="KW-1185">Reference proteome</keyword>
<reference evidence="1" key="1">
    <citation type="submission" date="2021-06" db="EMBL/GenBank/DDBJ databases">
        <authorList>
            <person name="Kallberg Y."/>
            <person name="Tangrot J."/>
            <person name="Rosling A."/>
        </authorList>
    </citation>
    <scope>NUCLEOTIDE SEQUENCE</scope>
    <source>
        <strain evidence="1">87-6 pot B 2015</strain>
    </source>
</reference>
<evidence type="ECO:0000313" key="1">
    <source>
        <dbReference type="EMBL" id="CAG8669697.1"/>
    </source>
</evidence>
<comment type="caution">
    <text evidence="1">The sequence shown here is derived from an EMBL/GenBank/DDBJ whole genome shotgun (WGS) entry which is preliminary data.</text>
</comment>
<feature type="non-terminal residue" evidence="1">
    <location>
        <position position="1"/>
    </location>
</feature>
<dbReference type="EMBL" id="CAJVPP010005776">
    <property type="protein sequence ID" value="CAG8669697.1"/>
    <property type="molecule type" value="Genomic_DNA"/>
</dbReference>
<dbReference type="AlphaFoldDB" id="A0A9N9EBC4"/>
<accession>A0A9N9EBC4</accession>
<gene>
    <name evidence="1" type="ORF">FMOSSE_LOCUS12342</name>
</gene>
<dbReference type="Proteomes" id="UP000789375">
    <property type="component" value="Unassembled WGS sequence"/>
</dbReference>
<sequence length="64" mass="7158">RSFGVKGLIPRSNEVMFTYRKLPDSNHVLRARHVYIPKTPSSNKVLGPTSEASFIHTYLGEASV</sequence>
<name>A0A9N9EBC4_FUNMO</name>
<proteinExistence type="predicted"/>
<protein>
    <submittedName>
        <fullName evidence="1">13864_t:CDS:1</fullName>
    </submittedName>
</protein>
<evidence type="ECO:0000313" key="2">
    <source>
        <dbReference type="Proteomes" id="UP000789375"/>
    </source>
</evidence>